<dbReference type="Gene3D" id="3.40.50.1820">
    <property type="entry name" value="alpha/beta hydrolase"/>
    <property type="match status" value="1"/>
</dbReference>
<evidence type="ECO:0000256" key="1">
    <source>
        <dbReference type="ARBA" id="ARBA00010088"/>
    </source>
</evidence>
<protein>
    <submittedName>
        <fullName evidence="6">Alpha/beta fold hydrolase</fullName>
    </submittedName>
</protein>
<dbReference type="InterPro" id="IPR029058">
    <property type="entry name" value="AB_hydrolase_fold"/>
</dbReference>
<dbReference type="PROSITE" id="PS51257">
    <property type="entry name" value="PROKAR_LIPOPROTEIN"/>
    <property type="match status" value="1"/>
</dbReference>
<dbReference type="Pfam" id="PF08386">
    <property type="entry name" value="Abhydrolase_4"/>
    <property type="match status" value="1"/>
</dbReference>
<feature type="domain" description="Peptidase S33 tripeptidyl aminopeptidase-like C-terminal" evidence="5">
    <location>
        <begin position="422"/>
        <end position="523"/>
    </location>
</feature>
<feature type="chain" id="PRO_5038875199" evidence="4">
    <location>
        <begin position="26"/>
        <end position="528"/>
    </location>
</feature>
<feature type="signal peptide" evidence="4">
    <location>
        <begin position="1"/>
        <end position="25"/>
    </location>
</feature>
<comment type="similarity">
    <text evidence="1">Belongs to the peptidase S33 family.</text>
</comment>
<reference evidence="6 7" key="1">
    <citation type="journal article" date="2019" name="Nat. Commun.">
        <title>The antimicrobial potential of Streptomyces from insect microbiomes.</title>
        <authorList>
            <person name="Chevrette M.G."/>
            <person name="Carlson C.M."/>
            <person name="Ortega H.E."/>
            <person name="Thomas C."/>
            <person name="Ananiev G.E."/>
            <person name="Barns K.J."/>
            <person name="Book A.J."/>
            <person name="Cagnazzo J."/>
            <person name="Carlos C."/>
            <person name="Flanigan W."/>
            <person name="Grubbs K.J."/>
            <person name="Horn H.A."/>
            <person name="Hoffmann F.M."/>
            <person name="Klassen J.L."/>
            <person name="Knack J.J."/>
            <person name="Lewin G.R."/>
            <person name="McDonald B.R."/>
            <person name="Muller L."/>
            <person name="Melo W.G.P."/>
            <person name="Pinto-Tomas A.A."/>
            <person name="Schmitz A."/>
            <person name="Wendt-Pienkowski E."/>
            <person name="Wildman S."/>
            <person name="Zhao M."/>
            <person name="Zhang F."/>
            <person name="Bugni T.S."/>
            <person name="Andes D.R."/>
            <person name="Pupo M.T."/>
            <person name="Currie C.R."/>
        </authorList>
    </citation>
    <scope>NUCLEOTIDE SEQUENCE [LARGE SCALE GENOMIC DNA]</scope>
    <source>
        <strain evidence="6 7">SID5840</strain>
    </source>
</reference>
<evidence type="ECO:0000313" key="7">
    <source>
        <dbReference type="Proteomes" id="UP000467124"/>
    </source>
</evidence>
<organism evidence="6 7">
    <name type="scientific">Nocardiopsis alba</name>
    <dbReference type="NCBI Taxonomy" id="53437"/>
    <lineage>
        <taxon>Bacteria</taxon>
        <taxon>Bacillati</taxon>
        <taxon>Actinomycetota</taxon>
        <taxon>Actinomycetes</taxon>
        <taxon>Streptosporangiales</taxon>
        <taxon>Nocardiopsidaceae</taxon>
        <taxon>Nocardiopsis</taxon>
    </lineage>
</organism>
<dbReference type="PANTHER" id="PTHR43248:SF29">
    <property type="entry name" value="TRIPEPTIDYL AMINOPEPTIDASE"/>
    <property type="match status" value="1"/>
</dbReference>
<dbReference type="GO" id="GO:0016787">
    <property type="term" value="F:hydrolase activity"/>
    <property type="evidence" value="ECO:0007669"/>
    <property type="project" value="UniProtKB-KW"/>
</dbReference>
<sequence length="528" mass="56578">MRFTGVMVLGGVATLLLAGCAPPSAAPEEDGGPADFALGTIDWEPCKNEEELAEAPEWDGDPEWLETLECGTLDVPLDHADPGQGTIGLAMVRRPAEGSDEDRIGSLVLNPGGPGETGVDLLDFPMFDDPILSAFDLVSFDPRGVGDSGGFACGDWFALDEARSAIEDPTRVSDAELDALEEAARAYADDCAEEVGEDFLAAIGTVNVVRDLDLIREALGDERLSYVGFSYGTYIGALYAEMYPENTRALVLDGAVETERPNVEVAVDQAEGFQYAWDLFVEDCSAAGECPFSDPAASEGWMADLLEDLDADPPMARDVEVDGATLMSMISQQLYYENSGDLLAATLTALDEDTQGAGEYLDVLYDDTFAEYEEESDDWSDKPGMTWADEEAALTAINCADRTDPTDADAYRRAAQEAAVDSPLFGSDLVWEQLPCAYWPDTEEAPSGFTAPDAPPIVVVGTLGDPATPYTWAEELAGQLDSAVLLTYEGTGHTAYAYGDPCVDPAVDSYLLTGEMPEEGLSCPAWEW</sequence>
<dbReference type="PANTHER" id="PTHR43248">
    <property type="entry name" value="2-SUCCINYL-6-HYDROXY-2,4-CYCLOHEXADIENE-1-CARBOXYLATE SYNTHASE"/>
    <property type="match status" value="1"/>
</dbReference>
<keyword evidence="3 6" id="KW-0378">Hydrolase</keyword>
<name>A0A7K2IMB0_9ACTN</name>
<dbReference type="InterPro" id="IPR013595">
    <property type="entry name" value="Pept_S33_TAP-like_C"/>
</dbReference>
<dbReference type="SUPFAM" id="SSF53474">
    <property type="entry name" value="alpha/beta-Hydrolases"/>
    <property type="match status" value="1"/>
</dbReference>
<dbReference type="AlphaFoldDB" id="A0A7K2IMB0"/>
<proteinExistence type="inferred from homology"/>
<accession>A0A7K2IMB0</accession>
<evidence type="ECO:0000259" key="5">
    <source>
        <dbReference type="Pfam" id="PF08386"/>
    </source>
</evidence>
<gene>
    <name evidence="6" type="ORF">GTW20_02125</name>
</gene>
<evidence type="ECO:0000313" key="6">
    <source>
        <dbReference type="EMBL" id="MYR31100.1"/>
    </source>
</evidence>
<evidence type="ECO:0000256" key="4">
    <source>
        <dbReference type="SAM" id="SignalP"/>
    </source>
</evidence>
<comment type="caution">
    <text evidence="6">The sequence shown here is derived from an EMBL/GenBank/DDBJ whole genome shotgun (WGS) entry which is preliminary data.</text>
</comment>
<evidence type="ECO:0000256" key="3">
    <source>
        <dbReference type="ARBA" id="ARBA00022801"/>
    </source>
</evidence>
<dbReference type="InterPro" id="IPR051601">
    <property type="entry name" value="Serine_prot/Carboxylest_S33"/>
</dbReference>
<evidence type="ECO:0000256" key="2">
    <source>
        <dbReference type="ARBA" id="ARBA00022729"/>
    </source>
</evidence>
<dbReference type="RefSeq" id="WP_161110134.1">
    <property type="nucleotide sequence ID" value="NZ_WWHY01000001.1"/>
</dbReference>
<dbReference type="Proteomes" id="UP000467124">
    <property type="component" value="Unassembled WGS sequence"/>
</dbReference>
<dbReference type="EMBL" id="WWHY01000001">
    <property type="protein sequence ID" value="MYR31100.1"/>
    <property type="molecule type" value="Genomic_DNA"/>
</dbReference>
<keyword evidence="2 4" id="KW-0732">Signal</keyword>